<sequence length="289" mass="32820">MDIRARLYPYPVLSADTDDYIDSEFSFTVVPQKQLTEVSLDITISLNNAELQSRIDNDDAVILIHIECSKTSFRKAIKTTDMHKVLLISNKRLNGNVSICLFVVAAKDLVDYSNGKFNEDYEGMSFNIEKGNILAIGGQRILQVTKEAEELSKIPSIFTICRAMSDNEDEGMQIDLDRDKIVITLCDDAFKNYKLLCNSTSKLPIFHAMVIIPALIYALESIRKDGINAYEGRRWFKSIRRTLERSDIKLDKDTLEMKPSYYLAQKMMESPVNKAFSAAVAEVDLEDED</sequence>
<gene>
    <name evidence="1" type="ORF">B0H50_13318</name>
</gene>
<name>A0ABX5LMA1_9BACT</name>
<reference evidence="1 2" key="1">
    <citation type="submission" date="2018-05" db="EMBL/GenBank/DDBJ databases">
        <title>Animal gut microbial communities from fecal samples from Wisconsin, USA.</title>
        <authorList>
            <person name="Neumann A."/>
        </authorList>
    </citation>
    <scope>NUCLEOTIDE SEQUENCE [LARGE SCALE GENOMIC DNA]</scope>
    <source>
        <strain evidence="1 2">UWS4</strain>
    </source>
</reference>
<evidence type="ECO:0000313" key="1">
    <source>
        <dbReference type="EMBL" id="PWK93092.1"/>
    </source>
</evidence>
<protein>
    <submittedName>
        <fullName evidence="1">Uncharacterized protein</fullName>
    </submittedName>
</protein>
<keyword evidence="2" id="KW-1185">Reference proteome</keyword>
<comment type="caution">
    <text evidence="1">The sequence shown here is derived from an EMBL/GenBank/DDBJ whole genome shotgun (WGS) entry which is preliminary data.</text>
</comment>
<dbReference type="Proteomes" id="UP000245523">
    <property type="component" value="Unassembled WGS sequence"/>
</dbReference>
<organism evidence="1 2">
    <name type="scientific">Hallerella porci</name>
    <dbReference type="NCBI Taxonomy" id="1945871"/>
    <lineage>
        <taxon>Bacteria</taxon>
        <taxon>Pseudomonadati</taxon>
        <taxon>Fibrobacterota</taxon>
        <taxon>Fibrobacteria</taxon>
        <taxon>Fibrobacterales</taxon>
        <taxon>Fibrobacteraceae</taxon>
        <taxon>Hallerella</taxon>
    </lineage>
</organism>
<proteinExistence type="predicted"/>
<dbReference type="EMBL" id="QGHD01000033">
    <property type="protein sequence ID" value="PWK93092.1"/>
    <property type="molecule type" value="Genomic_DNA"/>
</dbReference>
<evidence type="ECO:0000313" key="2">
    <source>
        <dbReference type="Proteomes" id="UP000245523"/>
    </source>
</evidence>
<dbReference type="RefSeq" id="WP_109587780.1">
    <property type="nucleotide sequence ID" value="NZ_QGHD01000033.1"/>
</dbReference>
<accession>A0ABX5LMA1</accession>